<sequence length="116" mass="13006">MPLYEVKGRAVIDAPPHPDAGDLTITGIVSTHIKVHVLYELGRIVWARPPLPPPPWVFASKWRTIEPGKKVILFLGPIPGVPPFSHTLYFRKLKYLRDSEGEDVTALISIEEMNVT</sequence>
<dbReference type="EMBL" id="BARS01046885">
    <property type="protein sequence ID" value="GAG34003.1"/>
    <property type="molecule type" value="Genomic_DNA"/>
</dbReference>
<evidence type="ECO:0000313" key="1">
    <source>
        <dbReference type="EMBL" id="GAG34003.1"/>
    </source>
</evidence>
<comment type="caution">
    <text evidence="1">The sequence shown here is derived from an EMBL/GenBank/DDBJ whole genome shotgun (WGS) entry which is preliminary data.</text>
</comment>
<reference evidence="1" key="1">
    <citation type="journal article" date="2014" name="Front. Microbiol.">
        <title>High frequency of phylogenetically diverse reductive dehalogenase-homologous genes in deep subseafloor sedimentary metagenomes.</title>
        <authorList>
            <person name="Kawai M."/>
            <person name="Futagami T."/>
            <person name="Toyoda A."/>
            <person name="Takaki Y."/>
            <person name="Nishi S."/>
            <person name="Hori S."/>
            <person name="Arai W."/>
            <person name="Tsubouchi T."/>
            <person name="Morono Y."/>
            <person name="Uchiyama I."/>
            <person name="Ito T."/>
            <person name="Fujiyama A."/>
            <person name="Inagaki F."/>
            <person name="Takami H."/>
        </authorList>
    </citation>
    <scope>NUCLEOTIDE SEQUENCE</scope>
    <source>
        <strain evidence="1">Expedition CK06-06</strain>
    </source>
</reference>
<organism evidence="1">
    <name type="scientific">marine sediment metagenome</name>
    <dbReference type="NCBI Taxonomy" id="412755"/>
    <lineage>
        <taxon>unclassified sequences</taxon>
        <taxon>metagenomes</taxon>
        <taxon>ecological metagenomes</taxon>
    </lineage>
</organism>
<gene>
    <name evidence="1" type="ORF">S01H1_70494</name>
</gene>
<accession>X0XBI5</accession>
<protein>
    <submittedName>
        <fullName evidence="1">Uncharacterized protein</fullName>
    </submittedName>
</protein>
<name>X0XBI5_9ZZZZ</name>
<dbReference type="AlphaFoldDB" id="X0XBI5"/>
<proteinExistence type="predicted"/>